<dbReference type="SUPFAM" id="SSF52058">
    <property type="entry name" value="L domain-like"/>
    <property type="match status" value="1"/>
</dbReference>
<dbReference type="InterPro" id="IPR053139">
    <property type="entry name" value="Surface_bspA-like"/>
</dbReference>
<dbReference type="InterPro" id="IPR026906">
    <property type="entry name" value="LRR_5"/>
</dbReference>
<evidence type="ECO:0000313" key="2">
    <source>
        <dbReference type="Proteomes" id="UP001165085"/>
    </source>
</evidence>
<proteinExistence type="predicted"/>
<dbReference type="Pfam" id="PF13306">
    <property type="entry name" value="LRR_5"/>
    <property type="match status" value="1"/>
</dbReference>
<dbReference type="InterPro" id="IPR032675">
    <property type="entry name" value="LRR_dom_sf"/>
</dbReference>
<keyword evidence="2" id="KW-1185">Reference proteome</keyword>
<reference evidence="2" key="1">
    <citation type="journal article" date="2023" name="Commun. Biol.">
        <title>Genome analysis of Parmales, the sister group of diatoms, reveals the evolutionary specialization of diatoms from phago-mixotrophs to photoautotrophs.</title>
        <authorList>
            <person name="Ban H."/>
            <person name="Sato S."/>
            <person name="Yoshikawa S."/>
            <person name="Yamada K."/>
            <person name="Nakamura Y."/>
            <person name="Ichinomiya M."/>
            <person name="Sato N."/>
            <person name="Blanc-Mathieu R."/>
            <person name="Endo H."/>
            <person name="Kuwata A."/>
            <person name="Ogata H."/>
        </authorList>
    </citation>
    <scope>NUCLEOTIDE SEQUENCE [LARGE SCALE GENOMIC DNA]</scope>
    <source>
        <strain evidence="2">NIES 3701</strain>
    </source>
</reference>
<organism evidence="1 2">
    <name type="scientific">Triparma strigata</name>
    <dbReference type="NCBI Taxonomy" id="1606541"/>
    <lineage>
        <taxon>Eukaryota</taxon>
        <taxon>Sar</taxon>
        <taxon>Stramenopiles</taxon>
        <taxon>Ochrophyta</taxon>
        <taxon>Bolidophyceae</taxon>
        <taxon>Parmales</taxon>
        <taxon>Triparmaceae</taxon>
        <taxon>Triparma</taxon>
    </lineage>
</organism>
<comment type="caution">
    <text evidence="1">The sequence shown here is derived from an EMBL/GenBank/DDBJ whole genome shotgun (WGS) entry which is preliminary data.</text>
</comment>
<gene>
    <name evidence="1" type="ORF">TrST_g2414</name>
</gene>
<dbReference type="OrthoDB" id="415426at2759"/>
<dbReference type="Proteomes" id="UP001165085">
    <property type="component" value="Unassembled WGS sequence"/>
</dbReference>
<evidence type="ECO:0008006" key="3">
    <source>
        <dbReference type="Google" id="ProtNLM"/>
    </source>
</evidence>
<accession>A0A9W7EC82</accession>
<dbReference type="EMBL" id="BRXY01000167">
    <property type="protein sequence ID" value="GMH73398.1"/>
    <property type="molecule type" value="Genomic_DNA"/>
</dbReference>
<dbReference type="PANTHER" id="PTHR45661:SF3">
    <property type="entry name" value="IG-LIKE DOMAIN-CONTAINING PROTEIN"/>
    <property type="match status" value="1"/>
</dbReference>
<dbReference type="AlphaFoldDB" id="A0A9W7EC82"/>
<dbReference type="Gene3D" id="3.80.10.10">
    <property type="entry name" value="Ribonuclease Inhibitor"/>
    <property type="match status" value="1"/>
</dbReference>
<evidence type="ECO:0000313" key="1">
    <source>
        <dbReference type="EMBL" id="GMH73398.1"/>
    </source>
</evidence>
<protein>
    <recommendedName>
        <fullName evidence="3">Leucine-rich repeat domain-containing protein</fullName>
    </recommendedName>
</protein>
<name>A0A9W7EC82_9STRA</name>
<sequence length="132" mass="14459">MTCEPNITQVAYNACQYAKNLISVDLPEGITIIGVQSFDGCISLKEIKFPKSLTKIGAGSFSRCSSIEKVDLLHTKVQELGYHAFYGCTKLREMKVPDSLQKFNDDEGGVFENCSKLVPSDIDVSDSKAVVT</sequence>
<dbReference type="PANTHER" id="PTHR45661">
    <property type="entry name" value="SURFACE ANTIGEN"/>
    <property type="match status" value="1"/>
</dbReference>